<keyword evidence="1" id="KW-0802">TPR repeat</keyword>
<dbReference type="Proteomes" id="UP000315525">
    <property type="component" value="Unassembled WGS sequence"/>
</dbReference>
<reference evidence="2 3" key="1">
    <citation type="submission" date="2019-03" db="EMBL/GenBank/DDBJ databases">
        <title>Metabolic potential of uncultured bacteria and archaea associated with petroleum seepage in deep-sea sediments.</title>
        <authorList>
            <person name="Dong X."/>
            <person name="Hubert C."/>
        </authorList>
    </citation>
    <scope>NUCLEOTIDE SEQUENCE [LARGE SCALE GENOMIC DNA]</scope>
    <source>
        <strain evidence="2">E44_bin18</strain>
    </source>
</reference>
<protein>
    <submittedName>
        <fullName evidence="2">Tetratricopeptide repeat protein</fullName>
    </submittedName>
</protein>
<evidence type="ECO:0000313" key="3">
    <source>
        <dbReference type="Proteomes" id="UP000315525"/>
    </source>
</evidence>
<comment type="caution">
    <text evidence="2">The sequence shown here is derived from an EMBL/GenBank/DDBJ whole genome shotgun (WGS) entry which is preliminary data.</text>
</comment>
<dbReference type="InterPro" id="IPR019734">
    <property type="entry name" value="TPR_rpt"/>
</dbReference>
<evidence type="ECO:0000256" key="1">
    <source>
        <dbReference type="PROSITE-ProRule" id="PRU00339"/>
    </source>
</evidence>
<dbReference type="Pfam" id="PF14559">
    <property type="entry name" value="TPR_19"/>
    <property type="match status" value="1"/>
</dbReference>
<dbReference type="SMART" id="SM00028">
    <property type="entry name" value="TPR"/>
    <property type="match status" value="2"/>
</dbReference>
<dbReference type="PROSITE" id="PS50005">
    <property type="entry name" value="TPR"/>
    <property type="match status" value="1"/>
</dbReference>
<dbReference type="InterPro" id="IPR011990">
    <property type="entry name" value="TPR-like_helical_dom_sf"/>
</dbReference>
<dbReference type="Gene3D" id="1.25.40.10">
    <property type="entry name" value="Tetratricopeptide repeat domain"/>
    <property type="match status" value="1"/>
</dbReference>
<feature type="repeat" description="TPR" evidence="1">
    <location>
        <begin position="64"/>
        <end position="97"/>
    </location>
</feature>
<dbReference type="EMBL" id="SOJN01000029">
    <property type="protein sequence ID" value="TET47210.1"/>
    <property type="molecule type" value="Genomic_DNA"/>
</dbReference>
<evidence type="ECO:0000313" key="2">
    <source>
        <dbReference type="EMBL" id="TET47210.1"/>
    </source>
</evidence>
<gene>
    <name evidence="2" type="ORF">E3J62_02110</name>
</gene>
<dbReference type="PANTHER" id="PTHR16214">
    <property type="entry name" value="TRANSMEMBRANE PROTEIN 260"/>
    <property type="match status" value="1"/>
</dbReference>
<dbReference type="SUPFAM" id="SSF48452">
    <property type="entry name" value="TPR-like"/>
    <property type="match status" value="1"/>
</dbReference>
<dbReference type="PROSITE" id="PS51257">
    <property type="entry name" value="PROKAR_LIPOPROTEIN"/>
    <property type="match status" value="1"/>
</dbReference>
<dbReference type="AlphaFoldDB" id="A0A523UXJ4"/>
<accession>A0A523UXJ4</accession>
<dbReference type="InterPro" id="IPR052724">
    <property type="entry name" value="GT117_domain-containing"/>
</dbReference>
<proteinExistence type="predicted"/>
<dbReference type="PANTHER" id="PTHR16214:SF3">
    <property type="entry name" value="TRANSMEMBRANE PROTEIN 260"/>
    <property type="match status" value="1"/>
</dbReference>
<sequence length="419" mass="46817">MASRNIFSCPPLAGIAVLTIVTLLLASCIVQSDFDEGIALYRQNQLKEALPLFERAAKEDARNPDVHAYLAETLRRMKRIDEAVKTARKAIAMDPCHSFAHTVLAEAYCPRYGGWKNTNADTTWRHLLKAVECDSTDGNAWTIIWIEAMQRGNPALEKKALRSFITTGFLAPPLLAYNRWVLKGLPENSLLLTNGDMDTYPAVALQEFEKIRPDVAIVNLPLLNIPWYARMVRDRYAVPLPFTDKELDSVRPSKANSGRMVTVSKKIVAGWLDMQKAGKFPRPLAVAATVGDRDFTPDSRDRMKLSGPFYLCFPEKIDVPKDSTMLRISLESINPDDFAASFVGVGDRSPVRITHTDRVATNVTALALGYGYLLLESGRASEAYEWATWAEEFESKTKAGPVFAEQIKKLKESAKKKMK</sequence>
<name>A0A523UXJ4_UNCT6</name>
<organism evidence="2 3">
    <name type="scientific">candidate division TA06 bacterium</name>
    <dbReference type="NCBI Taxonomy" id="2250710"/>
    <lineage>
        <taxon>Bacteria</taxon>
        <taxon>Bacteria division TA06</taxon>
    </lineage>
</organism>